<proteinExistence type="predicted"/>
<gene>
    <name evidence="1" type="ORF">CYMTET_39796</name>
</gene>
<sequence length="198" mass="21869">MDGARAYTSSTTKTHNDDMLVDSGASNCLFNTKSLFTHVNKCESTLHTANTTDFKPAGIGTAKLDFVMNDGSMIDAGFGSPHFIDLTWTYESRLFDILDTGKDYIVHPERSSPSTSSANSLSQRRALLQPAPSELAEKGTIDWMVRRSAYQYYSKLNHSGGCHTDLYTDGKQALPCWQRTASATITTPSTTLLKDHDW</sequence>
<protein>
    <submittedName>
        <fullName evidence="1">Uncharacterized protein</fullName>
    </submittedName>
</protein>
<evidence type="ECO:0000313" key="2">
    <source>
        <dbReference type="Proteomes" id="UP001190700"/>
    </source>
</evidence>
<dbReference type="Proteomes" id="UP001190700">
    <property type="component" value="Unassembled WGS sequence"/>
</dbReference>
<organism evidence="1 2">
    <name type="scientific">Cymbomonas tetramitiformis</name>
    <dbReference type="NCBI Taxonomy" id="36881"/>
    <lineage>
        <taxon>Eukaryota</taxon>
        <taxon>Viridiplantae</taxon>
        <taxon>Chlorophyta</taxon>
        <taxon>Pyramimonadophyceae</taxon>
        <taxon>Pyramimonadales</taxon>
        <taxon>Pyramimonadaceae</taxon>
        <taxon>Cymbomonas</taxon>
    </lineage>
</organism>
<evidence type="ECO:0000313" key="1">
    <source>
        <dbReference type="EMBL" id="KAK3250844.1"/>
    </source>
</evidence>
<accession>A0AAE0CAF5</accession>
<name>A0AAE0CAF5_9CHLO</name>
<keyword evidence="2" id="KW-1185">Reference proteome</keyword>
<comment type="caution">
    <text evidence="1">The sequence shown here is derived from an EMBL/GenBank/DDBJ whole genome shotgun (WGS) entry which is preliminary data.</text>
</comment>
<dbReference type="AlphaFoldDB" id="A0AAE0CAF5"/>
<dbReference type="EMBL" id="LGRX02026455">
    <property type="protein sequence ID" value="KAK3250844.1"/>
    <property type="molecule type" value="Genomic_DNA"/>
</dbReference>
<reference evidence="1 2" key="1">
    <citation type="journal article" date="2015" name="Genome Biol. Evol.">
        <title>Comparative Genomics of a Bacterivorous Green Alga Reveals Evolutionary Causalities and Consequences of Phago-Mixotrophic Mode of Nutrition.</title>
        <authorList>
            <person name="Burns J.A."/>
            <person name="Paasch A."/>
            <person name="Narechania A."/>
            <person name="Kim E."/>
        </authorList>
    </citation>
    <scope>NUCLEOTIDE SEQUENCE [LARGE SCALE GENOMIC DNA]</scope>
    <source>
        <strain evidence="1 2">PLY_AMNH</strain>
    </source>
</reference>